<evidence type="ECO:0008006" key="2">
    <source>
        <dbReference type="Google" id="ProtNLM"/>
    </source>
</evidence>
<gene>
    <name evidence="1" type="ORF">g.2074</name>
</gene>
<sequence>FVYDLINYPFLLLKFFEMSQQKIRLNRKSQREINVHDRNKILKEINKIASNPKSFTACPIQRVVVRKSVPEFRQEVEDKKVSTFCKAFRSQASQTTLGGANDYEGVVRYPSSRVPEVRPKREVGLQVQQSPREWEQEVGLSASRYPSPVNHVRVNQTPTIKPRTVRSAKKLDPCRAPPSYQRGVVPKYLHKLREEEEDRHDYAKKKLVTDSSDKIMDFDMAEKEEKLRKLAAWHKSYKNMVSELNELSVA</sequence>
<reference evidence="1" key="1">
    <citation type="submission" date="2015-11" db="EMBL/GenBank/DDBJ databases">
        <title>De novo transcriptome assembly of four potential Pierce s Disease insect vectors from Arizona vineyards.</title>
        <authorList>
            <person name="Tassone E.E."/>
        </authorList>
    </citation>
    <scope>NUCLEOTIDE SEQUENCE</scope>
</reference>
<proteinExistence type="predicted"/>
<organism evidence="1">
    <name type="scientific">Graphocephala atropunctata</name>
    <dbReference type="NCBI Taxonomy" id="36148"/>
    <lineage>
        <taxon>Eukaryota</taxon>
        <taxon>Metazoa</taxon>
        <taxon>Ecdysozoa</taxon>
        <taxon>Arthropoda</taxon>
        <taxon>Hexapoda</taxon>
        <taxon>Insecta</taxon>
        <taxon>Pterygota</taxon>
        <taxon>Neoptera</taxon>
        <taxon>Paraneoptera</taxon>
        <taxon>Hemiptera</taxon>
        <taxon>Auchenorrhyncha</taxon>
        <taxon>Membracoidea</taxon>
        <taxon>Cicadellidae</taxon>
        <taxon>Cicadellinae</taxon>
        <taxon>Cicadellini</taxon>
        <taxon>Graphocephala</taxon>
    </lineage>
</organism>
<accession>A0A1B6ME65</accession>
<name>A0A1B6ME65_9HEMI</name>
<feature type="non-terminal residue" evidence="1">
    <location>
        <position position="1"/>
    </location>
</feature>
<evidence type="ECO:0000313" key="1">
    <source>
        <dbReference type="EMBL" id="JAT34200.1"/>
    </source>
</evidence>
<protein>
    <recommendedName>
        <fullName evidence="2">Enkurin domain-containing protein</fullName>
    </recommendedName>
</protein>
<dbReference type="EMBL" id="GEBQ01005777">
    <property type="protein sequence ID" value="JAT34200.1"/>
    <property type="molecule type" value="Transcribed_RNA"/>
</dbReference>
<dbReference type="AlphaFoldDB" id="A0A1B6ME65"/>